<dbReference type="Pfam" id="PF07728">
    <property type="entry name" value="AAA_5"/>
    <property type="match status" value="1"/>
</dbReference>
<accession>A0ABP3JU48</accession>
<dbReference type="Gene3D" id="3.40.50.300">
    <property type="entry name" value="P-loop containing nucleotide triphosphate hydrolases"/>
    <property type="match status" value="1"/>
</dbReference>
<reference evidence="3" key="1">
    <citation type="journal article" date="2019" name="Int. J. Syst. Evol. Microbiol.">
        <title>The Global Catalogue of Microorganisms (GCM) 10K type strain sequencing project: providing services to taxonomists for standard genome sequencing and annotation.</title>
        <authorList>
            <consortium name="The Broad Institute Genomics Platform"/>
            <consortium name="The Broad Institute Genome Sequencing Center for Infectious Disease"/>
            <person name="Wu L."/>
            <person name="Ma J."/>
        </authorList>
    </citation>
    <scope>NUCLEOTIDE SEQUENCE [LARGE SCALE GENOMIC DNA]</scope>
    <source>
        <strain evidence="3">JCM 14193</strain>
    </source>
</reference>
<evidence type="ECO:0000313" key="2">
    <source>
        <dbReference type="EMBL" id="GAA0462972.1"/>
    </source>
</evidence>
<comment type="caution">
    <text evidence="2">The sequence shown here is derived from an EMBL/GenBank/DDBJ whole genome shotgun (WGS) entry which is preliminary data.</text>
</comment>
<dbReference type="CDD" id="cd00009">
    <property type="entry name" value="AAA"/>
    <property type="match status" value="1"/>
</dbReference>
<dbReference type="InterPro" id="IPR027417">
    <property type="entry name" value="P-loop_NTPase"/>
</dbReference>
<dbReference type="SMART" id="SM00382">
    <property type="entry name" value="AAA"/>
    <property type="match status" value="1"/>
</dbReference>
<proteinExistence type="predicted"/>
<protein>
    <submittedName>
        <fullName evidence="2">MoxR family ATPase</fullName>
    </submittedName>
</protein>
<gene>
    <name evidence="2" type="ORF">GCM10008935_18200</name>
</gene>
<dbReference type="InterPro" id="IPR011704">
    <property type="entry name" value="ATPase_dyneun-rel_AAA"/>
</dbReference>
<evidence type="ECO:0000259" key="1">
    <source>
        <dbReference type="SMART" id="SM00382"/>
    </source>
</evidence>
<organism evidence="2 3">
    <name type="scientific">Alkalibacillus silvisoli</name>
    <dbReference type="NCBI Taxonomy" id="392823"/>
    <lineage>
        <taxon>Bacteria</taxon>
        <taxon>Bacillati</taxon>
        <taxon>Bacillota</taxon>
        <taxon>Bacilli</taxon>
        <taxon>Bacillales</taxon>
        <taxon>Bacillaceae</taxon>
        <taxon>Alkalibacillus</taxon>
    </lineage>
</organism>
<dbReference type="EMBL" id="BAAACZ010000014">
    <property type="protein sequence ID" value="GAA0462972.1"/>
    <property type="molecule type" value="Genomic_DNA"/>
</dbReference>
<dbReference type="PANTHER" id="PTHR42759:SF1">
    <property type="entry name" value="MAGNESIUM-CHELATASE SUBUNIT CHLD"/>
    <property type="match status" value="1"/>
</dbReference>
<dbReference type="RefSeq" id="WP_343783260.1">
    <property type="nucleotide sequence ID" value="NZ_BAAACZ010000014.1"/>
</dbReference>
<evidence type="ECO:0000313" key="3">
    <source>
        <dbReference type="Proteomes" id="UP001500740"/>
    </source>
</evidence>
<dbReference type="PANTHER" id="PTHR42759">
    <property type="entry name" value="MOXR FAMILY PROTEIN"/>
    <property type="match status" value="1"/>
</dbReference>
<dbReference type="Proteomes" id="UP001500740">
    <property type="component" value="Unassembled WGS sequence"/>
</dbReference>
<sequence>MNLETQLPNQIQQMIDEHKNKNETAFDHLITEGGYIPYDFDLLTDAVVALSQGKNILLKGPTGSGKTKLAETLSNLFNQPMFSVNCSVDLDAESFLGFKTINYDQEGQQQIDFIPGPLVQSMENGHFLYIDEVNMAKPETLPLINGALDYRRTLTNPLTNELIQAKEGFTVIAAINEGYIGTTRLNEALKNRFIVFDVSYIEGEQLKQLIENNTNLNDEQLTAQFIQLSTDLIEAAEQGKISEDGASIRALLDACDLTSFIPPKRAITRAITDKLEDDREKEVVKNLADTLFE</sequence>
<feature type="domain" description="AAA+ ATPase" evidence="1">
    <location>
        <begin position="52"/>
        <end position="199"/>
    </location>
</feature>
<dbReference type="SUPFAM" id="SSF52540">
    <property type="entry name" value="P-loop containing nucleoside triphosphate hydrolases"/>
    <property type="match status" value="1"/>
</dbReference>
<name>A0ABP3JU48_9BACI</name>
<dbReference type="InterPro" id="IPR003593">
    <property type="entry name" value="AAA+_ATPase"/>
</dbReference>
<keyword evidence="3" id="KW-1185">Reference proteome</keyword>
<dbReference type="InterPro" id="IPR050764">
    <property type="entry name" value="CbbQ/NirQ/NorQ/GpvN"/>
</dbReference>